<evidence type="ECO:0000313" key="2">
    <source>
        <dbReference type="Proteomes" id="UP000824890"/>
    </source>
</evidence>
<name>A0ABQ8C117_BRANA</name>
<accession>A0ABQ8C117</accession>
<feature type="non-terminal residue" evidence="1">
    <location>
        <position position="116"/>
    </location>
</feature>
<gene>
    <name evidence="1" type="ORF">HID58_034045</name>
</gene>
<proteinExistence type="predicted"/>
<dbReference type="Proteomes" id="UP000824890">
    <property type="component" value="Unassembled WGS sequence"/>
</dbReference>
<sequence>IIKSVLVLVRELVDQRREICKRLPWVKPLLKEQFFVHCKFHTAPVASFALFVFSIAKTIQSKCIGRSLVCPYDEGKLNMDLELGFENQSDTVILLCKCLRQDISRRWITKEDKESE</sequence>
<organism evidence="1 2">
    <name type="scientific">Brassica napus</name>
    <name type="common">Rape</name>
    <dbReference type="NCBI Taxonomy" id="3708"/>
    <lineage>
        <taxon>Eukaryota</taxon>
        <taxon>Viridiplantae</taxon>
        <taxon>Streptophyta</taxon>
        <taxon>Embryophyta</taxon>
        <taxon>Tracheophyta</taxon>
        <taxon>Spermatophyta</taxon>
        <taxon>Magnoliopsida</taxon>
        <taxon>eudicotyledons</taxon>
        <taxon>Gunneridae</taxon>
        <taxon>Pentapetalae</taxon>
        <taxon>rosids</taxon>
        <taxon>malvids</taxon>
        <taxon>Brassicales</taxon>
        <taxon>Brassicaceae</taxon>
        <taxon>Brassiceae</taxon>
        <taxon>Brassica</taxon>
    </lineage>
</organism>
<keyword evidence="2" id="KW-1185">Reference proteome</keyword>
<feature type="non-terminal residue" evidence="1">
    <location>
        <position position="1"/>
    </location>
</feature>
<reference evidence="1 2" key="1">
    <citation type="submission" date="2021-05" db="EMBL/GenBank/DDBJ databases">
        <title>Genome Assembly of Synthetic Allotetraploid Brassica napus Reveals Homoeologous Exchanges between Subgenomes.</title>
        <authorList>
            <person name="Davis J.T."/>
        </authorList>
    </citation>
    <scope>NUCLEOTIDE SEQUENCE [LARGE SCALE GENOMIC DNA]</scope>
    <source>
        <strain evidence="2">cv. Da-Ae</strain>
        <tissue evidence="1">Seedling</tissue>
    </source>
</reference>
<dbReference type="EMBL" id="JAGKQM010000009">
    <property type="protein sequence ID" value="KAH0910724.1"/>
    <property type="molecule type" value="Genomic_DNA"/>
</dbReference>
<evidence type="ECO:0000313" key="1">
    <source>
        <dbReference type="EMBL" id="KAH0910724.1"/>
    </source>
</evidence>
<protein>
    <submittedName>
        <fullName evidence="1">Uncharacterized protein</fullName>
    </submittedName>
</protein>
<comment type="caution">
    <text evidence="1">The sequence shown here is derived from an EMBL/GenBank/DDBJ whole genome shotgun (WGS) entry which is preliminary data.</text>
</comment>